<keyword evidence="5" id="KW-1185">Reference proteome</keyword>
<dbReference type="Proteomes" id="UP001232156">
    <property type="component" value="Unassembled WGS sequence"/>
</dbReference>
<dbReference type="Pfam" id="PF07811">
    <property type="entry name" value="TadE"/>
    <property type="match status" value="1"/>
</dbReference>
<dbReference type="EMBL" id="JAUZQE010000005">
    <property type="protein sequence ID" value="MDR4125081.1"/>
    <property type="molecule type" value="Genomic_DNA"/>
</dbReference>
<evidence type="ECO:0000313" key="4">
    <source>
        <dbReference type="EMBL" id="MDR4125081.1"/>
    </source>
</evidence>
<name>A0ABU1D3T5_9BURK</name>
<feature type="domain" description="TadE-like" evidence="3">
    <location>
        <begin position="13"/>
        <end position="55"/>
    </location>
</feature>
<proteinExistence type="predicted"/>
<accession>A0ABU1D3T5</accession>
<reference evidence="4 5" key="1">
    <citation type="submission" date="2023-08" db="EMBL/GenBank/DDBJ databases">
        <title>Alcaligenaceae gen. nov., a novel taxon isolated from the sludge of Yixing Pesticide Factory.</title>
        <authorList>
            <person name="Ruan L."/>
        </authorList>
    </citation>
    <scope>NUCLEOTIDE SEQUENCE [LARGE SCALE GENOMIC DNA]</scope>
    <source>
        <strain evidence="4 5">LG-2</strain>
    </source>
</reference>
<feature type="compositionally biased region" description="Polar residues" evidence="1">
    <location>
        <begin position="289"/>
        <end position="303"/>
    </location>
</feature>
<evidence type="ECO:0000256" key="1">
    <source>
        <dbReference type="SAM" id="MobiDB-lite"/>
    </source>
</evidence>
<dbReference type="InterPro" id="IPR012495">
    <property type="entry name" value="TadE-like_dom"/>
</dbReference>
<organism evidence="4 5">
    <name type="scientific">Yanghanlia caeni</name>
    <dbReference type="NCBI Taxonomy" id="3064283"/>
    <lineage>
        <taxon>Bacteria</taxon>
        <taxon>Pseudomonadati</taxon>
        <taxon>Pseudomonadota</taxon>
        <taxon>Betaproteobacteria</taxon>
        <taxon>Burkholderiales</taxon>
        <taxon>Alcaligenaceae</taxon>
        <taxon>Yanghanlia</taxon>
    </lineage>
</organism>
<keyword evidence="2" id="KW-0472">Membrane</keyword>
<dbReference type="PROSITE" id="PS51257">
    <property type="entry name" value="PROKAR_LIPOPROTEIN"/>
    <property type="match status" value="1"/>
</dbReference>
<comment type="caution">
    <text evidence="4">The sequence shown here is derived from an EMBL/GenBank/DDBJ whole genome shotgun (WGS) entry which is preliminary data.</text>
</comment>
<feature type="compositionally biased region" description="Basic and acidic residues" evidence="1">
    <location>
        <begin position="267"/>
        <end position="288"/>
    </location>
</feature>
<keyword evidence="2" id="KW-1133">Transmembrane helix</keyword>
<evidence type="ECO:0000259" key="3">
    <source>
        <dbReference type="Pfam" id="PF07811"/>
    </source>
</evidence>
<sequence>MRCHHPSLRFQPGQGAVEFLLAAVPVLLLGLGCIEAVHWHFARQAVSLALMQAARAAAVQQADPLVLDQAFAHALAPLFTAPSKNETRARLQRAMHRRTQATALPAWRIRILSPSTAAFAEFASHSPDLARPDGLRVIDNDYLHEQHLARLEQGWPAGQAPQSRQSVLDANTLALHLTWLHEPLLPGVRHLLRQLAPGDSRYGSLAMARGGFLPIRRELALVMQSHAVEWPMPAHGRIARNDSPELAAHSSRTGAHNGISAGHTPAHPHDTGTPEWPDQRPGHAHDTRSGTTPAAHETSNGNTAAYEPAPHSDIDMIPGAEAAAYRCTGLWCLGERLIAALRRPAHLPSHEVTGAGGPQTPQPGPHPVAQRTGGNPAVDHTSHPSGVPDAPHEPESGIDLDDCPGCCG</sequence>
<feature type="region of interest" description="Disordered" evidence="1">
    <location>
        <begin position="349"/>
        <end position="408"/>
    </location>
</feature>
<dbReference type="RefSeq" id="WP_347286478.1">
    <property type="nucleotide sequence ID" value="NZ_JAUZQE010000005.1"/>
</dbReference>
<keyword evidence="2" id="KW-0812">Transmembrane</keyword>
<feature type="transmembrane region" description="Helical" evidence="2">
    <location>
        <begin position="20"/>
        <end position="41"/>
    </location>
</feature>
<evidence type="ECO:0000313" key="5">
    <source>
        <dbReference type="Proteomes" id="UP001232156"/>
    </source>
</evidence>
<protein>
    <submittedName>
        <fullName evidence="4">TadE/TadG family type IV pilus assembly protein</fullName>
    </submittedName>
</protein>
<gene>
    <name evidence="4" type="ORF">Q8947_03655</name>
</gene>
<feature type="region of interest" description="Disordered" evidence="1">
    <location>
        <begin position="245"/>
        <end position="310"/>
    </location>
</feature>
<evidence type="ECO:0000256" key="2">
    <source>
        <dbReference type="SAM" id="Phobius"/>
    </source>
</evidence>